<evidence type="ECO:0000259" key="9">
    <source>
        <dbReference type="Pfam" id="PF19425"/>
    </source>
</evidence>
<keyword evidence="3" id="KW-0645">Protease</keyword>
<dbReference type="InterPro" id="IPR011055">
    <property type="entry name" value="Dup_hybrid_motif"/>
</dbReference>
<evidence type="ECO:0000313" key="10">
    <source>
        <dbReference type="EMBL" id="UZP75554.1"/>
    </source>
</evidence>
<keyword evidence="11" id="KW-1185">Reference proteome</keyword>
<evidence type="ECO:0000256" key="5">
    <source>
        <dbReference type="ARBA" id="ARBA00022801"/>
    </source>
</evidence>
<dbReference type="Pfam" id="PF01551">
    <property type="entry name" value="Peptidase_M23"/>
    <property type="match status" value="1"/>
</dbReference>
<evidence type="ECO:0000313" key="11">
    <source>
        <dbReference type="Proteomes" id="UP001317963"/>
    </source>
</evidence>
<evidence type="ECO:0000256" key="7">
    <source>
        <dbReference type="ARBA" id="ARBA00023049"/>
    </source>
</evidence>
<dbReference type="PANTHER" id="PTHR21666">
    <property type="entry name" value="PEPTIDASE-RELATED"/>
    <property type="match status" value="1"/>
</dbReference>
<evidence type="ECO:0000259" key="8">
    <source>
        <dbReference type="Pfam" id="PF01551"/>
    </source>
</evidence>
<dbReference type="InterPro" id="IPR045834">
    <property type="entry name" value="Csd3_N2"/>
</dbReference>
<dbReference type="Pfam" id="PF19425">
    <property type="entry name" value="Csd3_N2"/>
    <property type="match status" value="1"/>
</dbReference>
<feature type="domain" description="Csd3-like second N-terminal" evidence="9">
    <location>
        <begin position="202"/>
        <end position="323"/>
    </location>
</feature>
<keyword evidence="6" id="KW-0862">Zinc</keyword>
<comment type="cofactor">
    <cofactor evidence="1">
        <name>Zn(2+)</name>
        <dbReference type="ChEBI" id="CHEBI:29105"/>
    </cofactor>
</comment>
<evidence type="ECO:0000256" key="6">
    <source>
        <dbReference type="ARBA" id="ARBA00022833"/>
    </source>
</evidence>
<keyword evidence="4" id="KW-0479">Metal-binding</keyword>
<sequence>MLNVAIVGYDTAQRIAFSRTRNNALHSKPRGATRLQTGQIVTANRGNVLWGGVSLLVLMFVAQLFLGGDTTEDNVVKSPKADPLVLATTQVAWDAVSEGQILVPREAPLEWVDVTVRNGDNLSLLFNRAGFSDRDVFDVTTSKDGKALREIFPGQLIGFASDDAEQLLAVRHIESPLKQTVYKRADGQFSSEVITRETETRERSVALTISSSLFLAGARAGLSDGVIMELAAILGGVIDFALDPRRGDEIIILFEENFLDDEKYSDGNILAASFNNNGRLVEAFRFIDSDGDVGYYDPEGVSMRKAFLKAPLDFTRVSSSFNPNRLHPIYKTKRPHRGTDYAAPRGTPVYAAGDGRVIEAGYSRANGNYIFIQHGEAFKTHYLHLNKKRVAKGSRVKQGQVIGTVGSTGAATGPHLHYEFLVNGVHRNPRTVHKILPKARSLPESELASFQKAIQKPVRQLAALKITASEVGAE</sequence>
<dbReference type="Gene3D" id="2.70.70.10">
    <property type="entry name" value="Glucose Permease (Domain IIA)"/>
    <property type="match status" value="1"/>
</dbReference>
<dbReference type="InterPro" id="IPR050570">
    <property type="entry name" value="Cell_wall_metabolism_enzyme"/>
</dbReference>
<dbReference type="CDD" id="cd12797">
    <property type="entry name" value="M23_peptidase"/>
    <property type="match status" value="1"/>
</dbReference>
<organism evidence="10 11">
    <name type="scientific">Candidatus Paraluminiphilus aquimaris</name>
    <dbReference type="NCBI Taxonomy" id="2518994"/>
    <lineage>
        <taxon>Bacteria</taxon>
        <taxon>Pseudomonadati</taxon>
        <taxon>Pseudomonadota</taxon>
        <taxon>Gammaproteobacteria</taxon>
        <taxon>Cellvibrionales</taxon>
        <taxon>Halieaceae</taxon>
        <taxon>Candidatus Paraluminiphilus</taxon>
    </lineage>
</organism>
<dbReference type="PANTHER" id="PTHR21666:SF288">
    <property type="entry name" value="CELL DIVISION PROTEIN YTFB"/>
    <property type="match status" value="1"/>
</dbReference>
<proteinExistence type="predicted"/>
<dbReference type="InterPro" id="IPR016047">
    <property type="entry name" value="M23ase_b-sheet_dom"/>
</dbReference>
<accession>A0ABY6QAA6</accession>
<keyword evidence="5" id="KW-0378">Hydrolase</keyword>
<dbReference type="Proteomes" id="UP001317963">
    <property type="component" value="Chromosome"/>
</dbReference>
<evidence type="ECO:0000256" key="3">
    <source>
        <dbReference type="ARBA" id="ARBA00022670"/>
    </source>
</evidence>
<dbReference type="SUPFAM" id="SSF51261">
    <property type="entry name" value="Duplicated hybrid motif"/>
    <property type="match status" value="1"/>
</dbReference>
<evidence type="ECO:0000256" key="2">
    <source>
        <dbReference type="ARBA" id="ARBA00004196"/>
    </source>
</evidence>
<gene>
    <name evidence="10" type="ORF">E0F26_04180</name>
</gene>
<evidence type="ECO:0000256" key="1">
    <source>
        <dbReference type="ARBA" id="ARBA00001947"/>
    </source>
</evidence>
<name>A0ABY6QAA6_9GAMM</name>
<keyword evidence="7" id="KW-0482">Metalloprotease</keyword>
<feature type="domain" description="M23ase beta-sheet core" evidence="8">
    <location>
        <begin position="335"/>
        <end position="429"/>
    </location>
</feature>
<protein>
    <submittedName>
        <fullName evidence="10">Peptidase M23</fullName>
    </submittedName>
</protein>
<reference evidence="10 11" key="1">
    <citation type="submission" date="2019-02" db="EMBL/GenBank/DDBJ databases">
        <title>Halieaceae_genomes.</title>
        <authorList>
            <person name="Li S.-H."/>
        </authorList>
    </citation>
    <scope>NUCLEOTIDE SEQUENCE [LARGE SCALE GENOMIC DNA]</scope>
    <source>
        <strain evidence="10 11">JH123</strain>
    </source>
</reference>
<dbReference type="Gene3D" id="3.10.450.350">
    <property type="match status" value="2"/>
</dbReference>
<comment type="subcellular location">
    <subcellularLocation>
        <location evidence="2">Cell envelope</location>
    </subcellularLocation>
</comment>
<dbReference type="EMBL" id="CP036501">
    <property type="protein sequence ID" value="UZP75554.1"/>
    <property type="molecule type" value="Genomic_DNA"/>
</dbReference>
<evidence type="ECO:0000256" key="4">
    <source>
        <dbReference type="ARBA" id="ARBA00022723"/>
    </source>
</evidence>